<dbReference type="PANTHER" id="PTHR42756">
    <property type="entry name" value="TRANSCRIPTIONAL REGULATOR, MARR"/>
    <property type="match status" value="1"/>
</dbReference>
<dbReference type="PRINTS" id="PR00598">
    <property type="entry name" value="HTHMARR"/>
</dbReference>
<dbReference type="GO" id="GO:0003700">
    <property type="term" value="F:DNA-binding transcription factor activity"/>
    <property type="evidence" value="ECO:0007669"/>
    <property type="project" value="InterPro"/>
</dbReference>
<dbReference type="InterPro" id="IPR000835">
    <property type="entry name" value="HTH_MarR-typ"/>
</dbReference>
<accession>A0A1B1YDX3</accession>
<organism evidence="6 7">
    <name type="scientific">Thermoclostridium stercorarium subsp. thermolacticum DSM 2910</name>
    <dbReference type="NCBI Taxonomy" id="1121336"/>
    <lineage>
        <taxon>Bacteria</taxon>
        <taxon>Bacillati</taxon>
        <taxon>Bacillota</taxon>
        <taxon>Clostridia</taxon>
        <taxon>Eubacteriales</taxon>
        <taxon>Oscillospiraceae</taxon>
        <taxon>Thermoclostridium</taxon>
    </lineage>
</organism>
<dbReference type="GO" id="GO:0003677">
    <property type="term" value="F:DNA binding"/>
    <property type="evidence" value="ECO:0007669"/>
    <property type="project" value="UniProtKB-KW"/>
</dbReference>
<evidence type="ECO:0000313" key="6">
    <source>
        <dbReference type="EMBL" id="ANW98961.1"/>
    </source>
</evidence>
<sequence>MTSDREHICEQLQDLLKQISMVLSYILSKVLEDSALTFHQVYVMKIIGAKTDVNLTSLCKELNLSKGAMSLTVNRLEEEGYVKKCENPSDRRNRNIVLTPKGEEVLNSTREKLREAFDKLTKDLTIEELENIKNSLMRLNETMCGAMKQYHVYQEQK</sequence>
<dbReference type="PANTHER" id="PTHR42756:SF1">
    <property type="entry name" value="TRANSCRIPTIONAL REPRESSOR OF EMRAB OPERON"/>
    <property type="match status" value="1"/>
</dbReference>
<dbReference type="AlphaFoldDB" id="A0A1B1YDX3"/>
<protein>
    <submittedName>
        <fullName evidence="6">MarR family transcriptional regulator</fullName>
    </submittedName>
</protein>
<evidence type="ECO:0000256" key="1">
    <source>
        <dbReference type="ARBA" id="ARBA00023015"/>
    </source>
</evidence>
<dbReference type="SUPFAM" id="SSF46785">
    <property type="entry name" value="Winged helix' DNA-binding domain"/>
    <property type="match status" value="1"/>
</dbReference>
<dbReference type="SMART" id="SM00347">
    <property type="entry name" value="HTH_MARR"/>
    <property type="match status" value="1"/>
</dbReference>
<gene>
    <name evidence="6" type="ORF">CSTERTH_07950</name>
</gene>
<dbReference type="EMBL" id="CP014672">
    <property type="protein sequence ID" value="ANW98961.1"/>
    <property type="molecule type" value="Genomic_DNA"/>
</dbReference>
<keyword evidence="4" id="KW-0175">Coiled coil</keyword>
<evidence type="ECO:0000256" key="3">
    <source>
        <dbReference type="ARBA" id="ARBA00023163"/>
    </source>
</evidence>
<reference evidence="6 7" key="1">
    <citation type="submission" date="2016-02" db="EMBL/GenBank/DDBJ databases">
        <title>Comparison of Clostridium stercorarium subspecies using comparative genomics and transcriptomics.</title>
        <authorList>
            <person name="Schellenberg J."/>
            <person name="Thallinger G."/>
            <person name="Levin D.B."/>
            <person name="Zhang X."/>
            <person name="Alvare G."/>
            <person name="Fristensky B."/>
            <person name="Sparling R."/>
        </authorList>
    </citation>
    <scope>NUCLEOTIDE SEQUENCE [LARGE SCALE GENOMIC DNA]</scope>
    <source>
        <strain evidence="6 7">DSM 2910</strain>
    </source>
</reference>
<dbReference type="PROSITE" id="PS50995">
    <property type="entry name" value="HTH_MARR_2"/>
    <property type="match status" value="1"/>
</dbReference>
<dbReference type="OrthoDB" id="166070at2"/>
<evidence type="ECO:0000313" key="7">
    <source>
        <dbReference type="Proteomes" id="UP000092971"/>
    </source>
</evidence>
<dbReference type="InterPro" id="IPR036388">
    <property type="entry name" value="WH-like_DNA-bd_sf"/>
</dbReference>
<dbReference type="InterPro" id="IPR036390">
    <property type="entry name" value="WH_DNA-bd_sf"/>
</dbReference>
<dbReference type="Proteomes" id="UP000092971">
    <property type="component" value="Chromosome"/>
</dbReference>
<evidence type="ECO:0000259" key="5">
    <source>
        <dbReference type="PROSITE" id="PS50995"/>
    </source>
</evidence>
<keyword evidence="1" id="KW-0805">Transcription regulation</keyword>
<proteinExistence type="predicted"/>
<feature type="coiled-coil region" evidence="4">
    <location>
        <begin position="110"/>
        <end position="142"/>
    </location>
</feature>
<dbReference type="PROSITE" id="PS01117">
    <property type="entry name" value="HTH_MARR_1"/>
    <property type="match status" value="1"/>
</dbReference>
<dbReference type="RefSeq" id="WP_015359301.1">
    <property type="nucleotide sequence ID" value="NZ_CP014672.1"/>
</dbReference>
<keyword evidence="2" id="KW-0238">DNA-binding</keyword>
<evidence type="ECO:0000256" key="2">
    <source>
        <dbReference type="ARBA" id="ARBA00023125"/>
    </source>
</evidence>
<feature type="domain" description="HTH marR-type" evidence="5">
    <location>
        <begin position="9"/>
        <end position="141"/>
    </location>
</feature>
<evidence type="ECO:0000256" key="4">
    <source>
        <dbReference type="SAM" id="Coils"/>
    </source>
</evidence>
<dbReference type="Pfam" id="PF01047">
    <property type="entry name" value="MarR"/>
    <property type="match status" value="1"/>
</dbReference>
<keyword evidence="3" id="KW-0804">Transcription</keyword>
<dbReference type="InterPro" id="IPR023187">
    <property type="entry name" value="Tscrpt_reg_MarR-type_CS"/>
</dbReference>
<dbReference type="Gene3D" id="1.10.10.10">
    <property type="entry name" value="Winged helix-like DNA-binding domain superfamily/Winged helix DNA-binding domain"/>
    <property type="match status" value="1"/>
</dbReference>
<name>A0A1B1YDX3_THEST</name>